<reference evidence="2" key="1">
    <citation type="submission" date="2013-07" db="EMBL/GenBank/DDBJ databases">
        <title>The genome of Eucalyptus grandis.</title>
        <authorList>
            <person name="Schmutz J."/>
            <person name="Hayes R."/>
            <person name="Myburg A."/>
            <person name="Tuskan G."/>
            <person name="Grattapaglia D."/>
            <person name="Rokhsar D.S."/>
        </authorList>
    </citation>
    <scope>NUCLEOTIDE SEQUENCE</scope>
    <source>
        <tissue evidence="2">Leaf extractions</tissue>
    </source>
</reference>
<gene>
    <name evidence="2" type="ORF">EUGRSUZ_E02413</name>
</gene>
<evidence type="ECO:0000313" key="2">
    <source>
        <dbReference type="EMBL" id="KCW73809.1"/>
    </source>
</evidence>
<sequence>MKMHIFHPIPFLSICGQITNPENKNHSKTERTSNRSRRRTIADRTYRRNPEEQESIDHAILEGTAGAASIGFFGSESRVSGLGLGAIRGARPLPLRSSSGS</sequence>
<proteinExistence type="predicted"/>
<evidence type="ECO:0000256" key="1">
    <source>
        <dbReference type="SAM" id="MobiDB-lite"/>
    </source>
</evidence>
<dbReference type="AlphaFoldDB" id="A0A059C6C7"/>
<dbReference type="InParanoid" id="A0A059C6C7"/>
<dbReference type="EMBL" id="KK198757">
    <property type="protein sequence ID" value="KCW73809.1"/>
    <property type="molecule type" value="Genomic_DNA"/>
</dbReference>
<feature type="compositionally biased region" description="Basic and acidic residues" evidence="1">
    <location>
        <begin position="40"/>
        <end position="54"/>
    </location>
</feature>
<name>A0A059C6C7_EUCGR</name>
<protein>
    <submittedName>
        <fullName evidence="2">Uncharacterized protein</fullName>
    </submittedName>
</protein>
<feature type="compositionally biased region" description="Basic and acidic residues" evidence="1">
    <location>
        <begin position="23"/>
        <end position="33"/>
    </location>
</feature>
<organism evidence="2">
    <name type="scientific">Eucalyptus grandis</name>
    <name type="common">Flooded gum</name>
    <dbReference type="NCBI Taxonomy" id="71139"/>
    <lineage>
        <taxon>Eukaryota</taxon>
        <taxon>Viridiplantae</taxon>
        <taxon>Streptophyta</taxon>
        <taxon>Embryophyta</taxon>
        <taxon>Tracheophyta</taxon>
        <taxon>Spermatophyta</taxon>
        <taxon>Magnoliopsida</taxon>
        <taxon>eudicotyledons</taxon>
        <taxon>Gunneridae</taxon>
        <taxon>Pentapetalae</taxon>
        <taxon>rosids</taxon>
        <taxon>malvids</taxon>
        <taxon>Myrtales</taxon>
        <taxon>Myrtaceae</taxon>
        <taxon>Myrtoideae</taxon>
        <taxon>Eucalypteae</taxon>
        <taxon>Eucalyptus</taxon>
    </lineage>
</organism>
<accession>A0A059C6C7</accession>
<dbReference type="Gramene" id="KCW73809">
    <property type="protein sequence ID" value="KCW73809"/>
    <property type="gene ID" value="EUGRSUZ_E02413"/>
</dbReference>
<feature type="region of interest" description="Disordered" evidence="1">
    <location>
        <begin position="17"/>
        <end position="54"/>
    </location>
</feature>